<evidence type="ECO:0000313" key="2">
    <source>
        <dbReference type="EMBL" id="KAK9157373.1"/>
    </source>
</evidence>
<name>A0AAP0PUY8_9MAGN</name>
<dbReference type="Proteomes" id="UP001419268">
    <property type="component" value="Unassembled WGS sequence"/>
</dbReference>
<organism evidence="2 3">
    <name type="scientific">Stephania cephalantha</name>
    <dbReference type="NCBI Taxonomy" id="152367"/>
    <lineage>
        <taxon>Eukaryota</taxon>
        <taxon>Viridiplantae</taxon>
        <taxon>Streptophyta</taxon>
        <taxon>Embryophyta</taxon>
        <taxon>Tracheophyta</taxon>
        <taxon>Spermatophyta</taxon>
        <taxon>Magnoliopsida</taxon>
        <taxon>Ranunculales</taxon>
        <taxon>Menispermaceae</taxon>
        <taxon>Menispermoideae</taxon>
        <taxon>Cissampelideae</taxon>
        <taxon>Stephania</taxon>
    </lineage>
</organism>
<dbReference type="EMBL" id="JBBNAG010000002">
    <property type="protein sequence ID" value="KAK9157373.1"/>
    <property type="molecule type" value="Genomic_DNA"/>
</dbReference>
<feature type="compositionally biased region" description="Basic and acidic residues" evidence="1">
    <location>
        <begin position="23"/>
        <end position="37"/>
    </location>
</feature>
<dbReference type="AlphaFoldDB" id="A0AAP0PUY8"/>
<reference evidence="2 3" key="1">
    <citation type="submission" date="2024-01" db="EMBL/GenBank/DDBJ databases">
        <title>Genome assemblies of Stephania.</title>
        <authorList>
            <person name="Yang L."/>
        </authorList>
    </citation>
    <scope>NUCLEOTIDE SEQUENCE [LARGE SCALE GENOMIC DNA]</scope>
    <source>
        <strain evidence="2">JXDWG</strain>
        <tissue evidence="2">Leaf</tissue>
    </source>
</reference>
<comment type="caution">
    <text evidence="2">The sequence shown here is derived from an EMBL/GenBank/DDBJ whole genome shotgun (WGS) entry which is preliminary data.</text>
</comment>
<evidence type="ECO:0000313" key="3">
    <source>
        <dbReference type="Proteomes" id="UP001419268"/>
    </source>
</evidence>
<feature type="region of interest" description="Disordered" evidence="1">
    <location>
        <begin position="1"/>
        <end position="63"/>
    </location>
</feature>
<protein>
    <submittedName>
        <fullName evidence="2">Uncharacterized protein</fullName>
    </submittedName>
</protein>
<feature type="compositionally biased region" description="Basic and acidic residues" evidence="1">
    <location>
        <begin position="1"/>
        <end position="16"/>
    </location>
</feature>
<gene>
    <name evidence="2" type="ORF">Scep_003947</name>
</gene>
<proteinExistence type="predicted"/>
<accession>A0AAP0PUY8</accession>
<sequence length="88" mass="10053">MNRSTGEIDRSSERNPRSMTRLSRGEYCDEAEARPPSEVEAAAASGDTEVARRRRERRGRGGEVTVRERIAVREMRGSRGYGDERRVR</sequence>
<evidence type="ECO:0000256" key="1">
    <source>
        <dbReference type="SAM" id="MobiDB-lite"/>
    </source>
</evidence>
<keyword evidence="3" id="KW-1185">Reference proteome</keyword>